<sequence>MINVDVAGMNNSQDRTSTSVEKPSKNVHNESADKIRKANKKYSAVKLELQNDSESSPMRRSQGPNSNLSHYTNPPKLMRGKYSPMMTRKQSSQESPFKLSELYKTYVNHNRRGRKEDYFGKQSMNSRTSNEPSFSFGLSKKNPNQIFNKNDMNEVRGKDSPGVGKYSLHNYSLSNSVMRNRGFAKVSENRFEEQRLRIKKNKDTAHTLMPAQFPPIDVFRKRIGRKSISQNRNYCNLVYNGFTQGKQCNFNKALRFQIKDINANPLFILNNEAPGPDNFEMLWSKYKMKNTKKKVNVQDILKKLTATK</sequence>
<name>A0AAD1UHN2_EUPCR</name>
<evidence type="ECO:0000313" key="3">
    <source>
        <dbReference type="Proteomes" id="UP001295684"/>
    </source>
</evidence>
<evidence type="ECO:0000313" key="2">
    <source>
        <dbReference type="EMBL" id="CAI2368954.1"/>
    </source>
</evidence>
<protein>
    <submittedName>
        <fullName evidence="2">Uncharacterized protein</fullName>
    </submittedName>
</protein>
<feature type="compositionally biased region" description="Polar residues" evidence="1">
    <location>
        <begin position="141"/>
        <end position="150"/>
    </location>
</feature>
<feature type="compositionally biased region" description="Polar residues" evidence="1">
    <location>
        <begin position="50"/>
        <end position="72"/>
    </location>
</feature>
<evidence type="ECO:0000256" key="1">
    <source>
        <dbReference type="SAM" id="MobiDB-lite"/>
    </source>
</evidence>
<feature type="region of interest" description="Disordered" evidence="1">
    <location>
        <begin position="122"/>
        <end position="160"/>
    </location>
</feature>
<dbReference type="Proteomes" id="UP001295684">
    <property type="component" value="Unassembled WGS sequence"/>
</dbReference>
<feature type="region of interest" description="Disordered" evidence="1">
    <location>
        <begin position="1"/>
        <end position="81"/>
    </location>
</feature>
<dbReference type="EMBL" id="CAMPGE010010097">
    <property type="protein sequence ID" value="CAI2368954.1"/>
    <property type="molecule type" value="Genomic_DNA"/>
</dbReference>
<accession>A0AAD1UHN2</accession>
<organism evidence="2 3">
    <name type="scientific">Euplotes crassus</name>
    <dbReference type="NCBI Taxonomy" id="5936"/>
    <lineage>
        <taxon>Eukaryota</taxon>
        <taxon>Sar</taxon>
        <taxon>Alveolata</taxon>
        <taxon>Ciliophora</taxon>
        <taxon>Intramacronucleata</taxon>
        <taxon>Spirotrichea</taxon>
        <taxon>Hypotrichia</taxon>
        <taxon>Euplotida</taxon>
        <taxon>Euplotidae</taxon>
        <taxon>Moneuplotes</taxon>
    </lineage>
</organism>
<proteinExistence type="predicted"/>
<feature type="compositionally biased region" description="Polar residues" evidence="1">
    <location>
        <begin position="122"/>
        <end position="133"/>
    </location>
</feature>
<gene>
    <name evidence="2" type="ORF">ECRASSUSDP1_LOCUS10250</name>
</gene>
<keyword evidence="3" id="KW-1185">Reference proteome</keyword>
<feature type="compositionally biased region" description="Polar residues" evidence="1">
    <location>
        <begin position="9"/>
        <end position="21"/>
    </location>
</feature>
<reference evidence="2" key="1">
    <citation type="submission" date="2023-07" db="EMBL/GenBank/DDBJ databases">
        <authorList>
            <consortium name="AG Swart"/>
            <person name="Singh M."/>
            <person name="Singh A."/>
            <person name="Seah K."/>
            <person name="Emmerich C."/>
        </authorList>
    </citation>
    <scope>NUCLEOTIDE SEQUENCE</scope>
    <source>
        <strain evidence="2">DP1</strain>
    </source>
</reference>
<dbReference type="AlphaFoldDB" id="A0AAD1UHN2"/>
<comment type="caution">
    <text evidence="2">The sequence shown here is derived from an EMBL/GenBank/DDBJ whole genome shotgun (WGS) entry which is preliminary data.</text>
</comment>
<feature type="compositionally biased region" description="Basic and acidic residues" evidence="1">
    <location>
        <begin position="22"/>
        <end position="36"/>
    </location>
</feature>